<keyword evidence="1" id="KW-0677">Repeat</keyword>
<dbReference type="InterPro" id="IPR051685">
    <property type="entry name" value="Ycf3/AcsC/BcsC/TPR_MFPF"/>
</dbReference>
<feature type="repeat" description="TPR" evidence="3">
    <location>
        <begin position="1020"/>
        <end position="1053"/>
    </location>
</feature>
<accession>A0A8J7YL10</accession>
<dbReference type="Pfam" id="PF13432">
    <property type="entry name" value="TPR_16"/>
    <property type="match status" value="3"/>
</dbReference>
<feature type="repeat" description="TPR" evidence="3">
    <location>
        <begin position="850"/>
        <end position="883"/>
    </location>
</feature>
<sequence length="1377" mass="154729">MRSDQMYWEAEATLARIEREIRSKKITSSSRVRDRKLKRMYALLMSCRNLNREEKVREYAHLLGRVSFNSGNSVLAVRFFRLLPREMLTGDAGRMFFESLLSERKLAEAEAMLADGAFTDSPGLHHLLQGRLLCARGNHEEARKEFRKALQLNDRDIQSIELLLNISKNPAELKELTRLKADYMMSRGHSRQAVKLYNILLKTDTDSPGLLRSAGIAYADAGNYRKARMLLDASLKAECSPETSAALGFVEAKLGMYEKALGSFSTAMEGNAVRQPEMLISFCRVCVLTKSSDRATRAIQRLKDARDEEIRKNIPALADIAYQASERGLNDVALEASELAIAHGQKDRRTLAVKLDALLSLKRFEEALQFIHENFRNREEVREEMMTALLGTGRIAEAASVADRIIARDRENSAALYVKCLALDRSGKTDDVFSNYAETVVRRGDARVLQLLLEISKREGRDSTVLKCAQALLSMGDESQHTLYDKAVALERLGRLRDSELCFRKAFRKSGSIESLERLSSFYARHDMKGREERLLSDALNMNQEMPSGLVYRLAKIKLENGDAAGSLKILEGYLKRKETPEGRYIQAAVLLKLGRYDESVEAAERSMKLGYPAKFAEASIAEALCKLGKDREALMHYDLAIKSNTTDPSVYVGRAKLLWSMGRVDEAAAEFSLVENMFGEDIMAQEECARFYYETGQFQKCVKASESIIKRERENSKAWRIRGLSLAALKRYDDAVSSLEACRQKDREVLTTLKNIYAAKNDSMSAVKTIDSIIKDHGESRELLIEKGRILENEGKRAEALAAYELSIDRFGPDESSITSKCRILHSEGKYQEEVKILLEAMKNGLESAAILSTISEAYAGMGRYADALEYADRAMKAEPESPSHMNLRGRILMALQQYSEAERSVDVALMLNPKDPAGLELKGNILMQEGNYSQALDVLNGALAAGISNGRIYRCRAECLLHEEKYQEALDSYGRALKMEPDKTEMLLGKGICEYKTEKYSSATMTLNEFTKRDPGNAKGWYYLGLSLSKQRIGPEARKAFEESVRLEPSFAPALLELGRIYLEEGHYEKAFEHLSKILQAEPENSEARELFDNCRTMERKIKGEENAKTLLKLEYEMDRIPTREEAFSVCRIPMDEIDDAFEAIQEPTSLTVPMIGDPGWETLEQRSAEIMMKCFRNIKTASLGLRLCDIVYNFPTYSLEEAKQSFEYIRKVQQMNLLEGIEDARFEKLMKKATRLKAGERNLIGIVTNLNVGIYTGRLILGSLAAMGKSGYRPDYVVVSPPVESGVQKEYDTYDARRELMEQYYGKQGETGTDYAGSVEENSRCLYHGAEAIGECSACQTNLCEECVSATGGCCPNCGVVLMNEAGESANPSP</sequence>
<dbReference type="SUPFAM" id="SSF48452">
    <property type="entry name" value="TPR-like"/>
    <property type="match status" value="4"/>
</dbReference>
<name>A0A8J7YL10_9ARCH</name>
<dbReference type="InterPro" id="IPR011990">
    <property type="entry name" value="TPR-like_helical_dom_sf"/>
</dbReference>
<dbReference type="InterPro" id="IPR019734">
    <property type="entry name" value="TPR_rpt"/>
</dbReference>
<dbReference type="EMBL" id="JAGVSJ010000036">
    <property type="protein sequence ID" value="MBX8632567.1"/>
    <property type="molecule type" value="Genomic_DNA"/>
</dbReference>
<comment type="caution">
    <text evidence="4">The sequence shown here is derived from an EMBL/GenBank/DDBJ whole genome shotgun (WGS) entry which is preliminary data.</text>
</comment>
<dbReference type="PANTHER" id="PTHR44943:SF8">
    <property type="entry name" value="TPR REPEAT-CONTAINING PROTEIN MJ0263"/>
    <property type="match status" value="1"/>
</dbReference>
<dbReference type="PANTHER" id="PTHR44943">
    <property type="entry name" value="CELLULOSE SYNTHASE OPERON PROTEIN C"/>
    <property type="match status" value="1"/>
</dbReference>
<reference evidence="4" key="1">
    <citation type="submission" date="2021-04" db="EMBL/GenBank/DDBJ databases">
        <title>Genomic insights into ecological role and evolution of a novel Thermoplasmata order Candidatus Sysuiplasmatales.</title>
        <authorList>
            <person name="Yuan Y."/>
        </authorList>
    </citation>
    <scope>NUCLEOTIDE SEQUENCE</scope>
    <source>
        <strain evidence="4">YP2-bin.285</strain>
    </source>
</reference>
<feature type="repeat" description="TPR" evidence="3">
    <location>
        <begin position="123"/>
        <end position="156"/>
    </location>
</feature>
<evidence type="ECO:0000256" key="3">
    <source>
        <dbReference type="PROSITE-ProRule" id="PRU00339"/>
    </source>
</evidence>
<evidence type="ECO:0000313" key="5">
    <source>
        <dbReference type="Proteomes" id="UP000716004"/>
    </source>
</evidence>
<evidence type="ECO:0000256" key="2">
    <source>
        <dbReference type="ARBA" id="ARBA00022803"/>
    </source>
</evidence>
<keyword evidence="2 3" id="KW-0802">TPR repeat</keyword>
<dbReference type="SMART" id="SM00028">
    <property type="entry name" value="TPR"/>
    <property type="match status" value="16"/>
</dbReference>
<organism evidence="4 5">
    <name type="scientific">Candidatus Sysuiplasma superficiale</name>
    <dbReference type="NCBI Taxonomy" id="2823368"/>
    <lineage>
        <taxon>Archaea</taxon>
        <taxon>Methanobacteriati</taxon>
        <taxon>Thermoplasmatota</taxon>
        <taxon>Thermoplasmata</taxon>
        <taxon>Candidatus Sysuiplasmatales</taxon>
        <taxon>Candidatus Sysuiplasmataceae</taxon>
        <taxon>Candidatus Sysuiplasma</taxon>
    </lineage>
</organism>
<protein>
    <submittedName>
        <fullName evidence="4">Tetratricopeptide repeat protein</fullName>
    </submittedName>
</protein>
<evidence type="ECO:0000256" key="1">
    <source>
        <dbReference type="ARBA" id="ARBA00022737"/>
    </source>
</evidence>
<feature type="repeat" description="TPR" evidence="3">
    <location>
        <begin position="1054"/>
        <end position="1087"/>
    </location>
</feature>
<dbReference type="PROSITE" id="PS50005">
    <property type="entry name" value="TPR"/>
    <property type="match status" value="5"/>
</dbReference>
<evidence type="ECO:0000313" key="4">
    <source>
        <dbReference type="EMBL" id="MBX8632567.1"/>
    </source>
</evidence>
<dbReference type="PROSITE" id="PS50293">
    <property type="entry name" value="TPR_REGION"/>
    <property type="match status" value="1"/>
</dbReference>
<gene>
    <name evidence="4" type="ORF">J9259_08670</name>
</gene>
<dbReference type="Gene3D" id="1.25.40.10">
    <property type="entry name" value="Tetratricopeptide repeat domain"/>
    <property type="match status" value="5"/>
</dbReference>
<feature type="repeat" description="TPR" evidence="3">
    <location>
        <begin position="952"/>
        <end position="985"/>
    </location>
</feature>
<dbReference type="Proteomes" id="UP000716004">
    <property type="component" value="Unassembled WGS sequence"/>
</dbReference>
<proteinExistence type="predicted"/>
<dbReference type="Pfam" id="PF14559">
    <property type="entry name" value="TPR_19"/>
    <property type="match status" value="2"/>
</dbReference>